<protein>
    <submittedName>
        <fullName evidence="1">Uncharacterized protein</fullName>
    </submittedName>
</protein>
<sequence>MLTRDKDDTSCCSDSAKAELALHYATRMVPLAFDKRKSQYGSGMAS</sequence>
<reference evidence="1" key="1">
    <citation type="submission" date="2020-02" db="EMBL/GenBank/DDBJ databases">
        <authorList>
            <person name="Meier V. D."/>
        </authorList>
    </citation>
    <scope>NUCLEOTIDE SEQUENCE</scope>
    <source>
        <strain evidence="1">AVDCRST_MAG93</strain>
    </source>
</reference>
<accession>A0A6J4MJH5</accession>
<name>A0A6J4MJH5_9CHLR</name>
<organism evidence="1">
    <name type="scientific">uncultured Chloroflexia bacterium</name>
    <dbReference type="NCBI Taxonomy" id="1672391"/>
    <lineage>
        <taxon>Bacteria</taxon>
        <taxon>Bacillati</taxon>
        <taxon>Chloroflexota</taxon>
        <taxon>Chloroflexia</taxon>
        <taxon>environmental samples</taxon>
    </lineage>
</organism>
<dbReference type="AlphaFoldDB" id="A0A6J4MJH5"/>
<evidence type="ECO:0000313" key="1">
    <source>
        <dbReference type="EMBL" id="CAA9359956.1"/>
    </source>
</evidence>
<dbReference type="EMBL" id="CADCTR010002556">
    <property type="protein sequence ID" value="CAA9359956.1"/>
    <property type="molecule type" value="Genomic_DNA"/>
</dbReference>
<proteinExistence type="predicted"/>
<gene>
    <name evidence="1" type="ORF">AVDCRST_MAG93-7599</name>
</gene>